<comment type="subunit">
    <text evidence="9">Type II secretion is composed of four main components: the outer membrane complex, the inner membrane complex, the cytoplasmic secretion ATPase and the periplasm-spanning pseudopilus.</text>
</comment>
<dbReference type="InterPro" id="IPR045584">
    <property type="entry name" value="Pilin-like"/>
</dbReference>
<dbReference type="EMBL" id="WNNK01000003">
    <property type="protein sequence ID" value="MUF03632.1"/>
    <property type="molecule type" value="Genomic_DNA"/>
</dbReference>
<protein>
    <recommendedName>
        <fullName evidence="9">Type II secretion system protein I</fullName>
        <shortName evidence="9">T2SS minor pseudopilin I</shortName>
    </recommendedName>
</protein>
<keyword evidence="4 9" id="KW-0488">Methylation</keyword>
<dbReference type="NCBIfam" id="TIGR02532">
    <property type="entry name" value="IV_pilin_GFxxxE"/>
    <property type="match status" value="1"/>
</dbReference>
<evidence type="ECO:0000256" key="2">
    <source>
        <dbReference type="ARBA" id="ARBA00008358"/>
    </source>
</evidence>
<organism evidence="11 12">
    <name type="scientific">Pseudomonas spelaei</name>
    <dbReference type="NCBI Taxonomy" id="1055469"/>
    <lineage>
        <taxon>Bacteria</taxon>
        <taxon>Pseudomonadati</taxon>
        <taxon>Pseudomonadota</taxon>
        <taxon>Gammaproteobacteria</taxon>
        <taxon>Pseudomonadales</taxon>
        <taxon>Pseudomonadaceae</taxon>
        <taxon>Pseudomonas</taxon>
    </lineage>
</organism>
<evidence type="ECO:0000256" key="4">
    <source>
        <dbReference type="ARBA" id="ARBA00022481"/>
    </source>
</evidence>
<evidence type="ECO:0000256" key="1">
    <source>
        <dbReference type="ARBA" id="ARBA00004377"/>
    </source>
</evidence>
<dbReference type="GO" id="GO:0015627">
    <property type="term" value="C:type II protein secretion system complex"/>
    <property type="evidence" value="ECO:0007669"/>
    <property type="project" value="UniProtKB-UniRule"/>
</dbReference>
<dbReference type="PANTHER" id="PTHR38779:SF2">
    <property type="entry name" value="TYPE II SECRETION SYSTEM PROTEIN I-RELATED"/>
    <property type="match status" value="1"/>
</dbReference>
<evidence type="ECO:0000256" key="8">
    <source>
        <dbReference type="ARBA" id="ARBA00023136"/>
    </source>
</evidence>
<keyword evidence="3" id="KW-1003">Cell membrane</keyword>
<dbReference type="PANTHER" id="PTHR38779">
    <property type="entry name" value="TYPE II SECRETION SYSTEM PROTEIN I-RELATED"/>
    <property type="match status" value="1"/>
</dbReference>
<evidence type="ECO:0000259" key="10">
    <source>
        <dbReference type="Pfam" id="PF02501"/>
    </source>
</evidence>
<comment type="function">
    <text evidence="9">Component of the type II secretion system required for the energy-dependent secretion of extracellular factors such as proteases and toxins from the periplasm.</text>
</comment>
<keyword evidence="7 9" id="KW-1133">Transmembrane helix</keyword>
<dbReference type="GO" id="GO:0005886">
    <property type="term" value="C:plasma membrane"/>
    <property type="evidence" value="ECO:0007669"/>
    <property type="project" value="UniProtKB-SubCell"/>
</dbReference>
<keyword evidence="8 9" id="KW-0472">Membrane</keyword>
<dbReference type="Proteomes" id="UP000438196">
    <property type="component" value="Unassembled WGS sequence"/>
</dbReference>
<proteinExistence type="inferred from homology"/>
<evidence type="ECO:0000313" key="12">
    <source>
        <dbReference type="Proteomes" id="UP000438196"/>
    </source>
</evidence>
<name>A0A6I3W909_9PSED</name>
<dbReference type="GO" id="GO:0015628">
    <property type="term" value="P:protein secretion by the type II secretion system"/>
    <property type="evidence" value="ECO:0007669"/>
    <property type="project" value="UniProtKB-UniRule"/>
</dbReference>
<accession>A0A6I3W909</accession>
<comment type="caution">
    <text evidence="11">The sequence shown here is derived from an EMBL/GenBank/DDBJ whole genome shotgun (WGS) entry which is preliminary data.</text>
</comment>
<sequence>MPLRNEQAGFTLLEVMVALAIFATLSLALYSATEHLIGNNGGLSERTLARWLADNRLNELRAGIRQPDSQRQEPMRFAGRDWLLTSEMATAPDPRLLKITIEVFTGGDSSRQRARLVGFIEARP</sequence>
<dbReference type="InterPro" id="IPR010052">
    <property type="entry name" value="T2SS_protein-GspI"/>
</dbReference>
<keyword evidence="6 9" id="KW-0812">Transmembrane</keyword>
<evidence type="ECO:0000256" key="6">
    <source>
        <dbReference type="ARBA" id="ARBA00022692"/>
    </source>
</evidence>
<dbReference type="Pfam" id="PF02501">
    <property type="entry name" value="T2SSI"/>
    <property type="match status" value="1"/>
</dbReference>
<dbReference type="OrthoDB" id="6121517at2"/>
<comment type="similarity">
    <text evidence="2 9">Belongs to the GSP I family.</text>
</comment>
<keyword evidence="12" id="KW-1185">Reference proteome</keyword>
<evidence type="ECO:0000256" key="7">
    <source>
        <dbReference type="ARBA" id="ARBA00022989"/>
    </source>
</evidence>
<evidence type="ECO:0000256" key="3">
    <source>
        <dbReference type="ARBA" id="ARBA00022475"/>
    </source>
</evidence>
<dbReference type="InterPro" id="IPR012902">
    <property type="entry name" value="N_methyl_site"/>
</dbReference>
<dbReference type="SUPFAM" id="SSF54523">
    <property type="entry name" value="Pili subunits"/>
    <property type="match status" value="1"/>
</dbReference>
<dbReference type="RefSeq" id="WP_155582025.1">
    <property type="nucleotide sequence ID" value="NZ_JBHSTH010000021.1"/>
</dbReference>
<evidence type="ECO:0000313" key="11">
    <source>
        <dbReference type="EMBL" id="MUF03632.1"/>
    </source>
</evidence>
<feature type="transmembrane region" description="Helical" evidence="9">
    <location>
        <begin position="12"/>
        <end position="30"/>
    </location>
</feature>
<dbReference type="Gene3D" id="3.30.1300.30">
    <property type="entry name" value="GSPII I/J protein-like"/>
    <property type="match status" value="1"/>
</dbReference>
<reference evidence="11 12" key="1">
    <citation type="submission" date="2019-11" db="EMBL/GenBank/DDBJ databases">
        <title>Pseudomonas karstica sp. nov. and Pseudomonas spelaei sp. nov. from karst caves.</title>
        <authorList>
            <person name="Zeman M."/>
        </authorList>
    </citation>
    <scope>NUCLEOTIDE SEQUENCE [LARGE SCALE GENOMIC DNA]</scope>
    <source>
        <strain evidence="11 12">CCM 7893</strain>
    </source>
</reference>
<comment type="PTM">
    <text evidence="9">Cleaved by prepilin peptidase.</text>
</comment>
<comment type="subcellular location">
    <subcellularLocation>
        <location evidence="1 9">Cell inner membrane</location>
        <topology evidence="1 9">Single-pass membrane protein</topology>
    </subcellularLocation>
</comment>
<evidence type="ECO:0000256" key="9">
    <source>
        <dbReference type="RuleBase" id="RU368030"/>
    </source>
</evidence>
<keyword evidence="5 9" id="KW-0997">Cell inner membrane</keyword>
<feature type="domain" description="Type II secretion system protein GspI C-terminal" evidence="10">
    <location>
        <begin position="43"/>
        <end position="120"/>
    </location>
</feature>
<dbReference type="NCBIfam" id="TIGR01707">
    <property type="entry name" value="gspI"/>
    <property type="match status" value="1"/>
</dbReference>
<evidence type="ECO:0000256" key="5">
    <source>
        <dbReference type="ARBA" id="ARBA00022519"/>
    </source>
</evidence>
<dbReference type="Pfam" id="PF07963">
    <property type="entry name" value="N_methyl"/>
    <property type="match status" value="1"/>
</dbReference>
<dbReference type="AlphaFoldDB" id="A0A6I3W909"/>
<dbReference type="PROSITE" id="PS00409">
    <property type="entry name" value="PROKAR_NTER_METHYL"/>
    <property type="match status" value="1"/>
</dbReference>
<dbReference type="InterPro" id="IPR003413">
    <property type="entry name" value="T2SS_GspI_C"/>
</dbReference>
<gene>
    <name evidence="11" type="primary">gspI</name>
    <name evidence="11" type="ORF">GNF76_04765</name>
</gene>